<name>A0A412PI36_9FIRM</name>
<feature type="transmembrane region" description="Helical" evidence="2">
    <location>
        <begin position="12"/>
        <end position="31"/>
    </location>
</feature>
<evidence type="ECO:0000313" key="3">
    <source>
        <dbReference type="EMBL" id="RGT57829.1"/>
    </source>
</evidence>
<evidence type="ECO:0000256" key="1">
    <source>
        <dbReference type="SAM" id="MobiDB-lite"/>
    </source>
</evidence>
<dbReference type="RefSeq" id="WP_118764268.1">
    <property type="nucleotide sequence ID" value="NZ_CABJCF010000001.1"/>
</dbReference>
<feature type="transmembrane region" description="Helical" evidence="2">
    <location>
        <begin position="43"/>
        <end position="65"/>
    </location>
</feature>
<feature type="transmembrane region" description="Helical" evidence="2">
    <location>
        <begin position="282"/>
        <end position="302"/>
    </location>
</feature>
<accession>A0A412PI36</accession>
<keyword evidence="2" id="KW-0812">Transmembrane</keyword>
<gene>
    <name evidence="3" type="ORF">DWX20_01905</name>
</gene>
<comment type="caution">
    <text evidence="3">The sequence shown here is derived from an EMBL/GenBank/DDBJ whole genome shotgun (WGS) entry which is preliminary data.</text>
</comment>
<keyword evidence="2" id="KW-1133">Transmembrane helix</keyword>
<proteinExistence type="predicted"/>
<dbReference type="EMBL" id="QRWX01000001">
    <property type="protein sequence ID" value="RGT57829.1"/>
    <property type="molecule type" value="Genomic_DNA"/>
</dbReference>
<sequence>MDLMTSGFRSIIWIFLGLVLKVVDYIYSIILQFFSLNINQFPWIWTFFKIIFAALAFFVLMRIAIMFFKSAMGDTERIDKLSGGMLFQRVLAILITLSFIPILMPALNTFVAESAKALPQIAVTSEVTPSDIIIEAGSANLKDNKLGETDTGIKLESGEHYIDKINVSDEGINEKDGGDYKYFKDTSNLVLSLILGGMCLYVFLQVAIQVIQRFVGILLKMVLAPYALSGLVDPDDQAASMWFKLCFSDYLGIYFQMATIWIAMLFATNLPNNFSGLAKGLAFIGALFSIIIAPSGVAQLIGADVGSQSGLQMMQQAQMLMGAVGTGLNIAKAGVGIAGVGALATAGVGKTGLATAIYAGGRMMGARSLNPTGGGNASGGETPPSGNHTNELNMNGGSGSSSEMASVNDRGILSYADGRVTNAGTRLNSLNTHSKLGSMASAFGNFCYTKSAQRIFNSKAQRQKMQANLSGGEKARNVIEGIKSGVNAVRAPQVAQARRDALIGNGRVNNG</sequence>
<feature type="transmembrane region" description="Helical" evidence="2">
    <location>
        <begin position="86"/>
        <end position="104"/>
    </location>
</feature>
<dbReference type="AlphaFoldDB" id="A0A412PI36"/>
<dbReference type="Proteomes" id="UP000284731">
    <property type="component" value="Unassembled WGS sequence"/>
</dbReference>
<feature type="compositionally biased region" description="Polar residues" evidence="1">
    <location>
        <begin position="384"/>
        <end position="395"/>
    </location>
</feature>
<reference evidence="3 4" key="1">
    <citation type="submission" date="2018-08" db="EMBL/GenBank/DDBJ databases">
        <title>A genome reference for cultivated species of the human gut microbiota.</title>
        <authorList>
            <person name="Zou Y."/>
            <person name="Xue W."/>
            <person name="Luo G."/>
        </authorList>
    </citation>
    <scope>NUCLEOTIDE SEQUENCE [LARGE SCALE GENOMIC DNA]</scope>
    <source>
        <strain evidence="3 4">AF18-46</strain>
    </source>
</reference>
<evidence type="ECO:0000313" key="4">
    <source>
        <dbReference type="Proteomes" id="UP000284731"/>
    </source>
</evidence>
<feature type="transmembrane region" description="Helical" evidence="2">
    <location>
        <begin position="189"/>
        <end position="207"/>
    </location>
</feature>
<evidence type="ECO:0000256" key="2">
    <source>
        <dbReference type="SAM" id="Phobius"/>
    </source>
</evidence>
<keyword evidence="2" id="KW-0472">Membrane</keyword>
<feature type="transmembrane region" description="Helical" evidence="2">
    <location>
        <begin position="252"/>
        <end position="270"/>
    </location>
</feature>
<organism evidence="3 4">
    <name type="scientific">Solobacterium moorei</name>
    <dbReference type="NCBI Taxonomy" id="102148"/>
    <lineage>
        <taxon>Bacteria</taxon>
        <taxon>Bacillati</taxon>
        <taxon>Bacillota</taxon>
        <taxon>Erysipelotrichia</taxon>
        <taxon>Erysipelotrichales</taxon>
        <taxon>Erysipelotrichaceae</taxon>
        <taxon>Solobacterium</taxon>
    </lineage>
</organism>
<feature type="region of interest" description="Disordered" evidence="1">
    <location>
        <begin position="369"/>
        <end position="405"/>
    </location>
</feature>
<protein>
    <recommendedName>
        <fullName evidence="5">Conjugal transfer protein TrbL</fullName>
    </recommendedName>
</protein>
<evidence type="ECO:0008006" key="5">
    <source>
        <dbReference type="Google" id="ProtNLM"/>
    </source>
</evidence>